<dbReference type="RefSeq" id="WP_377982781.1">
    <property type="nucleotide sequence ID" value="NZ_JBBKXZ010000001.1"/>
</dbReference>
<dbReference type="InterPro" id="IPR036767">
    <property type="entry name" value="ApaG_sf"/>
</dbReference>
<dbReference type="EMBL" id="JBBKXZ010000001">
    <property type="protein sequence ID" value="MFD3393903.1"/>
    <property type="molecule type" value="Genomic_DNA"/>
</dbReference>
<organism evidence="2 3">
    <name type="scientific">Aquirufa avitistagni</name>
    <dbReference type="NCBI Taxonomy" id="3104728"/>
    <lineage>
        <taxon>Bacteria</taxon>
        <taxon>Pseudomonadati</taxon>
        <taxon>Bacteroidota</taxon>
        <taxon>Cytophagia</taxon>
        <taxon>Cytophagales</taxon>
        <taxon>Flectobacillaceae</taxon>
        <taxon>Aquirufa</taxon>
    </lineage>
</organism>
<reference evidence="2 3" key="1">
    <citation type="submission" date="2024-03" db="EMBL/GenBank/DDBJ databases">
        <title>Aquirufa genome sequencing.</title>
        <authorList>
            <person name="Pitt A."/>
            <person name="Hahn M.W."/>
        </authorList>
    </citation>
    <scope>NUCLEOTIDE SEQUENCE [LARGE SCALE GENOMIC DNA]</scope>
    <source>
        <strain evidence="2 3">OSTEICH-129V</strain>
    </source>
</reference>
<protein>
    <submittedName>
        <fullName evidence="2">Co2+/Mg2+ efflux protein ApaG</fullName>
    </submittedName>
</protein>
<feature type="domain" description="ApaG" evidence="1">
    <location>
        <begin position="3"/>
        <end position="128"/>
    </location>
</feature>
<dbReference type="Gene3D" id="2.60.40.1470">
    <property type="entry name" value="ApaG domain"/>
    <property type="match status" value="1"/>
</dbReference>
<dbReference type="Proteomes" id="UP001598138">
    <property type="component" value="Unassembled WGS sequence"/>
</dbReference>
<proteinExistence type="predicted"/>
<dbReference type="Pfam" id="PF04379">
    <property type="entry name" value="DUF525"/>
    <property type="match status" value="1"/>
</dbReference>
<comment type="caution">
    <text evidence="2">The sequence shown here is derived from an EMBL/GenBank/DDBJ whole genome shotgun (WGS) entry which is preliminary data.</text>
</comment>
<name>A0ABW6DEK1_9BACT</name>
<keyword evidence="3" id="KW-1185">Reference proteome</keyword>
<accession>A0ABW6DEK1</accession>
<dbReference type="InterPro" id="IPR050718">
    <property type="entry name" value="ApaG-like"/>
</dbReference>
<dbReference type="PANTHER" id="PTHR47191:SF2">
    <property type="entry name" value="OS05G0170800 PROTEIN"/>
    <property type="match status" value="1"/>
</dbReference>
<evidence type="ECO:0000313" key="3">
    <source>
        <dbReference type="Proteomes" id="UP001598138"/>
    </source>
</evidence>
<dbReference type="PROSITE" id="PS51087">
    <property type="entry name" value="APAG"/>
    <property type="match status" value="1"/>
</dbReference>
<dbReference type="PANTHER" id="PTHR47191">
    <property type="entry name" value="OS05G0170800 PROTEIN"/>
    <property type="match status" value="1"/>
</dbReference>
<evidence type="ECO:0000259" key="1">
    <source>
        <dbReference type="PROSITE" id="PS51087"/>
    </source>
</evidence>
<sequence length="128" mass="14399">MPQSIENGFQIDVKVTHLPDYELQAPYKHFFSYQITIKNIGNQPAQLVSRFWKILDGSHAPEYVNGLGVVGQQPILEPGESFTYTSACPIISAIGQMSGYYTFLNLMDQTTFKVQTPAFELVTNYSLN</sequence>
<evidence type="ECO:0000313" key="2">
    <source>
        <dbReference type="EMBL" id="MFD3393903.1"/>
    </source>
</evidence>
<dbReference type="InterPro" id="IPR007474">
    <property type="entry name" value="ApaG_domain"/>
</dbReference>
<gene>
    <name evidence="2" type="primary">apaG</name>
    <name evidence="2" type="ORF">U0R10_04660</name>
</gene>
<dbReference type="NCBIfam" id="NF003967">
    <property type="entry name" value="PRK05461.1"/>
    <property type="match status" value="1"/>
</dbReference>
<dbReference type="SUPFAM" id="SSF110069">
    <property type="entry name" value="ApaG-like"/>
    <property type="match status" value="1"/>
</dbReference>